<reference evidence="3 4" key="1">
    <citation type="submission" date="2019-09" db="EMBL/GenBank/DDBJ databases">
        <title>Genomes of Cryomorphaceae.</title>
        <authorList>
            <person name="Bowman J.P."/>
        </authorList>
    </citation>
    <scope>NUCLEOTIDE SEQUENCE [LARGE SCALE GENOMIC DNA]</scope>
    <source>
        <strain evidence="3 4">KCTC 52047</strain>
    </source>
</reference>
<dbReference type="Proteomes" id="UP000435357">
    <property type="component" value="Unassembled WGS sequence"/>
</dbReference>
<dbReference type="InterPro" id="IPR024163">
    <property type="entry name" value="Aerotolerance_reg_N"/>
</dbReference>
<protein>
    <recommendedName>
        <fullName evidence="2">Aerotolerance regulator N-terminal domain-containing protein</fullName>
    </recommendedName>
</protein>
<keyword evidence="1" id="KW-0812">Transmembrane</keyword>
<proteinExistence type="predicted"/>
<gene>
    <name evidence="3" type="ORF">F3059_03660</name>
</gene>
<dbReference type="AlphaFoldDB" id="A0A6N6MCD0"/>
<keyword evidence="1" id="KW-0472">Membrane</keyword>
<dbReference type="OrthoDB" id="9810200at2"/>
<evidence type="ECO:0000313" key="3">
    <source>
        <dbReference type="EMBL" id="KAB1065058.1"/>
    </source>
</evidence>
<sequence>MNFLYPQFLYGLLAIAIPVAIHLFNLKRYKTVYFSNNQFLKSVQEKTQSTSRLKHLLTLLARILFIVFLVLAFAQPYFPGEGKSESADKTLSLYLDNSLSMSFSSPEGQAFQRGKQKAFSILEQAAPTDKIQLISNDFKGTDRVLLSPNEAIDEIQKLRLSPNIRNFDQVRERINNSLPSGAKNNHRFIISDFQNSFLQKANSDSLKAQTNFLPVNSTYRSNVYIDSLAFFSPVRKAGIQDSAQISIINTGDENISSSLELRIDGKMQNILKVDLSPGQNDTTIYFTVQDAGPHYGIIQIENDAADFDNKFHFTFEVPKAFNIVEIQPQESTKTIERIYATDEAFKYLGQSQTEPDFESWKNASALIANGVDLKSAGFWSEFESFLSQGGTGIVFPGSDREAINLLLEKIGAGTLGEADTTKKRVGTINLEHPIFRGVFSKKPKDPVWPSITKQYRFERGAKPAIPVIKTEDDSPVLMEIEHENGKLYLWTSAIEETTFKQGGLLLPILFEMAFQSQNAGSYYNTIGEKSNLTINRTQGLKDELVKMAPIESSENEFIPQIIPQGDKLLVNARENVTESGVYEITNDADSLLTYAAFNYGSSESELSFMSESEIEQLIEQNNWNKAQVLTGDNTSLGNFVSSIGQQSSLWKWCIVLALLFLGIEILLLRFIK</sequence>
<keyword evidence="1" id="KW-1133">Transmembrane helix</keyword>
<dbReference type="PANTHER" id="PTHR37464">
    <property type="entry name" value="BLL2463 PROTEIN"/>
    <property type="match status" value="1"/>
</dbReference>
<feature type="domain" description="Aerotolerance regulator N-terminal" evidence="2">
    <location>
        <begin position="1"/>
        <end position="76"/>
    </location>
</feature>
<dbReference type="EMBL" id="WACR01000003">
    <property type="protein sequence ID" value="KAB1065058.1"/>
    <property type="molecule type" value="Genomic_DNA"/>
</dbReference>
<name>A0A6N6MCD0_9FLAO</name>
<evidence type="ECO:0000256" key="1">
    <source>
        <dbReference type="SAM" id="Phobius"/>
    </source>
</evidence>
<dbReference type="NCBIfam" id="TIGR02226">
    <property type="entry name" value="two_anch"/>
    <property type="match status" value="1"/>
</dbReference>
<dbReference type="RefSeq" id="WP_151166613.1">
    <property type="nucleotide sequence ID" value="NZ_WACR01000003.1"/>
</dbReference>
<dbReference type="InterPro" id="IPR029062">
    <property type="entry name" value="Class_I_gatase-like"/>
</dbReference>
<evidence type="ECO:0000259" key="2">
    <source>
        <dbReference type="Pfam" id="PF07584"/>
    </source>
</evidence>
<organism evidence="3 4">
    <name type="scientific">Salibacter halophilus</name>
    <dbReference type="NCBI Taxonomy" id="1803916"/>
    <lineage>
        <taxon>Bacteria</taxon>
        <taxon>Pseudomonadati</taxon>
        <taxon>Bacteroidota</taxon>
        <taxon>Flavobacteriia</taxon>
        <taxon>Flavobacteriales</taxon>
        <taxon>Salibacteraceae</taxon>
        <taxon>Salibacter</taxon>
    </lineage>
</organism>
<dbReference type="PANTHER" id="PTHR37464:SF1">
    <property type="entry name" value="BLL2463 PROTEIN"/>
    <property type="match status" value="1"/>
</dbReference>
<feature type="transmembrane region" description="Helical" evidence="1">
    <location>
        <begin position="56"/>
        <end position="78"/>
    </location>
</feature>
<keyword evidence="4" id="KW-1185">Reference proteome</keyword>
<dbReference type="Pfam" id="PF07584">
    <property type="entry name" value="BatA"/>
    <property type="match status" value="1"/>
</dbReference>
<comment type="caution">
    <text evidence="3">The sequence shown here is derived from an EMBL/GenBank/DDBJ whole genome shotgun (WGS) entry which is preliminary data.</text>
</comment>
<evidence type="ECO:0000313" key="4">
    <source>
        <dbReference type="Proteomes" id="UP000435357"/>
    </source>
</evidence>
<accession>A0A6N6MCD0</accession>
<feature type="transmembrane region" description="Helical" evidence="1">
    <location>
        <begin position="6"/>
        <end position="26"/>
    </location>
</feature>
<feature type="transmembrane region" description="Helical" evidence="1">
    <location>
        <begin position="649"/>
        <end position="671"/>
    </location>
</feature>
<dbReference type="SUPFAM" id="SSF52317">
    <property type="entry name" value="Class I glutamine amidotransferase-like"/>
    <property type="match status" value="1"/>
</dbReference>
<dbReference type="InterPro" id="IPR011933">
    <property type="entry name" value="Double_TM_dom"/>
</dbReference>